<reference evidence="2 3" key="1">
    <citation type="submission" date="2019-10" db="EMBL/GenBank/DDBJ databases">
        <title>Genomic and transcriptomic insights into the perfect genentic adaptation of a filamentous nitrogen-fixing cyanobacterium to rice fields.</title>
        <authorList>
            <person name="Chen Z."/>
        </authorList>
    </citation>
    <scope>NUCLEOTIDE SEQUENCE [LARGE SCALE GENOMIC DNA]</scope>
    <source>
        <strain evidence="2">CCNUC1</strain>
    </source>
</reference>
<name>A0A5P8WFK4_9NOSO</name>
<proteinExistence type="predicted"/>
<dbReference type="EMBL" id="CP045227">
    <property type="protein sequence ID" value="QFS51558.1"/>
    <property type="molecule type" value="Genomic_DNA"/>
</dbReference>
<feature type="compositionally biased region" description="Basic residues" evidence="1">
    <location>
        <begin position="270"/>
        <end position="281"/>
    </location>
</feature>
<evidence type="ECO:0008006" key="4">
    <source>
        <dbReference type="Google" id="ProtNLM"/>
    </source>
</evidence>
<feature type="region of interest" description="Disordered" evidence="1">
    <location>
        <begin position="267"/>
        <end position="295"/>
    </location>
</feature>
<dbReference type="Pfam" id="PF06685">
    <property type="entry name" value="DUF1186"/>
    <property type="match status" value="1"/>
</dbReference>
<evidence type="ECO:0000313" key="2">
    <source>
        <dbReference type="EMBL" id="QFS51558.1"/>
    </source>
</evidence>
<protein>
    <recommendedName>
        <fullName evidence="4">DUF1186 domain-containing protein</fullName>
    </recommendedName>
</protein>
<evidence type="ECO:0000256" key="1">
    <source>
        <dbReference type="SAM" id="MobiDB-lite"/>
    </source>
</evidence>
<dbReference type="RefSeq" id="WP_152592042.1">
    <property type="nucleotide sequence ID" value="NZ_CP045227.1"/>
</dbReference>
<sequence length="295" mass="34015">MELEEILSELENNTGKFPRLALEKATEERSAITPVLLTALENFSNHPEELLEKNEYILHIYALYLLAQFREPLAYPLIVKCFSAPGDITLDVTGDVVTGDLGRILASVSHGNIEPIKQLIENEEINEYVRSAALEALLVLVAEEVITREQVIQYYAELFSKKDREEYNYTWTKLVIHSTQLCAIELKSQIDRAFEEELVEPFFIGQEDVNNSLELGIEVALNKLRSNSRYSFIEDVILEMKNWACFQQSRINQLDTSFISSEEITSWTTKKSKNQAKNKKKMQTESRRKNRSKKK</sequence>
<keyword evidence="3" id="KW-1185">Reference proteome</keyword>
<organism evidence="2 3">
    <name type="scientific">Nostoc sphaeroides CCNUC1</name>
    <dbReference type="NCBI Taxonomy" id="2653204"/>
    <lineage>
        <taxon>Bacteria</taxon>
        <taxon>Bacillati</taxon>
        <taxon>Cyanobacteriota</taxon>
        <taxon>Cyanophyceae</taxon>
        <taxon>Nostocales</taxon>
        <taxon>Nostocaceae</taxon>
        <taxon>Nostoc</taxon>
    </lineage>
</organism>
<dbReference type="AlphaFoldDB" id="A0A5P8WFK4"/>
<accession>A0A5P8WFK4</accession>
<dbReference type="InterPro" id="IPR010602">
    <property type="entry name" value="DUF1186"/>
</dbReference>
<dbReference type="Proteomes" id="UP000326678">
    <property type="component" value="Chromosome Gxm2"/>
</dbReference>
<dbReference type="KEGG" id="nsh:GXM_09052"/>
<gene>
    <name evidence="2" type="ORF">GXM_09052</name>
</gene>
<evidence type="ECO:0000313" key="3">
    <source>
        <dbReference type="Proteomes" id="UP000326678"/>
    </source>
</evidence>